<keyword evidence="4" id="KW-0520">NAD</keyword>
<protein>
    <recommendedName>
        <fullName evidence="2">precorrin-2 dehydrogenase</fullName>
        <ecNumber evidence="2">1.3.1.76</ecNumber>
    </recommendedName>
</protein>
<dbReference type="SUPFAM" id="SSF51735">
    <property type="entry name" value="NAD(P)-binding Rossmann-fold domains"/>
    <property type="match status" value="1"/>
</dbReference>
<dbReference type="Pfam" id="PF13241">
    <property type="entry name" value="NAD_binding_7"/>
    <property type="match status" value="1"/>
</dbReference>
<evidence type="ECO:0000256" key="1">
    <source>
        <dbReference type="ARBA" id="ARBA00005010"/>
    </source>
</evidence>
<dbReference type="AlphaFoldDB" id="A0ABD5NX70"/>
<dbReference type="GO" id="GO:0006779">
    <property type="term" value="P:porphyrin-containing compound biosynthetic process"/>
    <property type="evidence" value="ECO:0007669"/>
    <property type="project" value="UniProtKB-KW"/>
</dbReference>
<comment type="pathway">
    <text evidence="1">Porphyrin-containing compound metabolism; siroheme biosynthesis; sirohydrochlorin from precorrin-2: step 1/1.</text>
</comment>
<dbReference type="EC" id="1.3.1.76" evidence="2"/>
<dbReference type="Gene3D" id="3.30.160.110">
    <property type="entry name" value="Siroheme synthase, domain 2"/>
    <property type="match status" value="1"/>
</dbReference>
<dbReference type="InterPro" id="IPR028161">
    <property type="entry name" value="Met8-like"/>
</dbReference>
<proteinExistence type="predicted"/>
<dbReference type="SUPFAM" id="SSF75615">
    <property type="entry name" value="Siroheme synthase middle domains-like"/>
    <property type="match status" value="1"/>
</dbReference>
<gene>
    <name evidence="7" type="ORF">ACFOZ7_05195</name>
</gene>
<evidence type="ECO:0000256" key="2">
    <source>
        <dbReference type="ARBA" id="ARBA00012400"/>
    </source>
</evidence>
<evidence type="ECO:0000313" key="8">
    <source>
        <dbReference type="Proteomes" id="UP001595821"/>
    </source>
</evidence>
<reference evidence="7 8" key="1">
    <citation type="journal article" date="2014" name="Int. J. Syst. Evol. Microbiol.">
        <title>Complete genome sequence of Corynebacterium casei LMG S-19264T (=DSM 44701T), isolated from a smear-ripened cheese.</title>
        <authorList>
            <consortium name="US DOE Joint Genome Institute (JGI-PGF)"/>
            <person name="Walter F."/>
            <person name="Albersmeier A."/>
            <person name="Kalinowski J."/>
            <person name="Ruckert C."/>
        </authorList>
    </citation>
    <scope>NUCLEOTIDE SEQUENCE [LARGE SCALE GENOMIC DNA]</scope>
    <source>
        <strain evidence="7 8">IBRC-M 10912</strain>
    </source>
</reference>
<dbReference type="EMBL" id="JBHSDJ010000013">
    <property type="protein sequence ID" value="MFC4246390.1"/>
    <property type="molecule type" value="Genomic_DNA"/>
</dbReference>
<dbReference type="PANTHER" id="PTHR35330:SF1">
    <property type="entry name" value="SIROHEME BIOSYNTHESIS PROTEIN MET8"/>
    <property type="match status" value="1"/>
</dbReference>
<dbReference type="NCBIfam" id="TIGR01470">
    <property type="entry name" value="cysG_Nterm"/>
    <property type="match status" value="1"/>
</dbReference>
<keyword evidence="5" id="KW-0627">Porphyrin biosynthesis</keyword>
<evidence type="ECO:0000256" key="4">
    <source>
        <dbReference type="ARBA" id="ARBA00023027"/>
    </source>
</evidence>
<name>A0ABD5NX70_9EURY</name>
<dbReference type="InterPro" id="IPR006367">
    <property type="entry name" value="Sirohaem_synthase_N"/>
</dbReference>
<sequence>MLPLFHDFEGRSVVVVGGGSVALRKARTFAEEADVTAVAPEFADGFDDLECELIRRTLEAEDAPEVVADAFLVVPATDDGRLNDAVAAAAREADCLVNRVDERGDVVTPSRAESDRITIAISTRGASPATSKYLRQQIEPLLERADPMVALQADLREELQAADESSLGERRRALWRVLEDEEVWEHLEDGRHEDAKACALDLVESLE</sequence>
<comment type="catalytic activity">
    <reaction evidence="6">
        <text>precorrin-2 + NAD(+) = sirohydrochlorin + NADH + 2 H(+)</text>
        <dbReference type="Rhea" id="RHEA:15613"/>
        <dbReference type="ChEBI" id="CHEBI:15378"/>
        <dbReference type="ChEBI" id="CHEBI:57540"/>
        <dbReference type="ChEBI" id="CHEBI:57945"/>
        <dbReference type="ChEBI" id="CHEBI:58351"/>
        <dbReference type="ChEBI" id="CHEBI:58827"/>
        <dbReference type="EC" id="1.3.1.76"/>
    </reaction>
</comment>
<dbReference type="Proteomes" id="UP001595821">
    <property type="component" value="Unassembled WGS sequence"/>
</dbReference>
<evidence type="ECO:0000256" key="3">
    <source>
        <dbReference type="ARBA" id="ARBA00023002"/>
    </source>
</evidence>
<comment type="caution">
    <text evidence="7">The sequence shown here is derived from an EMBL/GenBank/DDBJ whole genome shotgun (WGS) entry which is preliminary data.</text>
</comment>
<evidence type="ECO:0000313" key="7">
    <source>
        <dbReference type="EMBL" id="MFC4246390.1"/>
    </source>
</evidence>
<evidence type="ECO:0000256" key="6">
    <source>
        <dbReference type="ARBA" id="ARBA00047561"/>
    </source>
</evidence>
<dbReference type="PANTHER" id="PTHR35330">
    <property type="entry name" value="SIROHEME BIOSYNTHESIS PROTEIN MET8"/>
    <property type="match status" value="1"/>
</dbReference>
<dbReference type="RefSeq" id="WP_246967200.1">
    <property type="nucleotide sequence ID" value="NZ_CP095397.1"/>
</dbReference>
<evidence type="ECO:0000256" key="5">
    <source>
        <dbReference type="ARBA" id="ARBA00023244"/>
    </source>
</evidence>
<dbReference type="GeneID" id="71854831"/>
<dbReference type="Gene3D" id="3.40.50.720">
    <property type="entry name" value="NAD(P)-binding Rossmann-like Domain"/>
    <property type="match status" value="1"/>
</dbReference>
<keyword evidence="3" id="KW-0560">Oxidoreductase</keyword>
<organism evidence="7 8">
    <name type="scientific">Natribaculum luteum</name>
    <dbReference type="NCBI Taxonomy" id="1586232"/>
    <lineage>
        <taxon>Archaea</taxon>
        <taxon>Methanobacteriati</taxon>
        <taxon>Methanobacteriota</taxon>
        <taxon>Stenosarchaea group</taxon>
        <taxon>Halobacteria</taxon>
        <taxon>Halobacteriales</taxon>
        <taxon>Natrialbaceae</taxon>
        <taxon>Natribaculum</taxon>
    </lineage>
</organism>
<dbReference type="InterPro" id="IPR036291">
    <property type="entry name" value="NAD(P)-bd_dom_sf"/>
</dbReference>
<accession>A0ABD5NX70</accession>
<dbReference type="GO" id="GO:0043115">
    <property type="term" value="F:precorrin-2 dehydrogenase activity"/>
    <property type="evidence" value="ECO:0007669"/>
    <property type="project" value="UniProtKB-EC"/>
</dbReference>